<evidence type="ECO:0000313" key="3">
    <source>
        <dbReference type="EMBL" id="SDI33247.1"/>
    </source>
</evidence>
<dbReference type="CDD" id="cd03794">
    <property type="entry name" value="GT4_WbuB-like"/>
    <property type="match status" value="1"/>
</dbReference>
<dbReference type="Proteomes" id="UP000183255">
    <property type="component" value="Unassembled WGS sequence"/>
</dbReference>
<dbReference type="Pfam" id="PF00534">
    <property type="entry name" value="Glycos_transf_1"/>
    <property type="match status" value="1"/>
</dbReference>
<proteinExistence type="predicted"/>
<dbReference type="RefSeq" id="WP_031577194.1">
    <property type="nucleotide sequence ID" value="NZ_FNDZ01000002.1"/>
</dbReference>
<organism evidence="3 4">
    <name type="scientific">Proteiniclasticum ruminis</name>
    <dbReference type="NCBI Taxonomy" id="398199"/>
    <lineage>
        <taxon>Bacteria</taxon>
        <taxon>Bacillati</taxon>
        <taxon>Bacillota</taxon>
        <taxon>Clostridia</taxon>
        <taxon>Eubacteriales</taxon>
        <taxon>Clostridiaceae</taxon>
        <taxon>Proteiniclasticum</taxon>
    </lineage>
</organism>
<dbReference type="PANTHER" id="PTHR45947">
    <property type="entry name" value="SULFOQUINOVOSYL TRANSFERASE SQD2"/>
    <property type="match status" value="1"/>
</dbReference>
<evidence type="ECO:0000259" key="1">
    <source>
        <dbReference type="Pfam" id="PF00534"/>
    </source>
</evidence>
<dbReference type="GO" id="GO:0016758">
    <property type="term" value="F:hexosyltransferase activity"/>
    <property type="evidence" value="ECO:0007669"/>
    <property type="project" value="TreeGrafter"/>
</dbReference>
<name>A0A1G8JQF3_9CLOT</name>
<accession>A0A1G8JQF3</accession>
<protein>
    <submittedName>
        <fullName evidence="3">Glycosyltransferase involved in cell wall bisynthesis</fullName>
    </submittedName>
</protein>
<evidence type="ECO:0000313" key="4">
    <source>
        <dbReference type="Proteomes" id="UP000183255"/>
    </source>
</evidence>
<gene>
    <name evidence="3" type="ORF">SAMN05421804_10275</name>
</gene>
<keyword evidence="3" id="KW-0808">Transferase</keyword>
<dbReference type="EMBL" id="FNDZ01000002">
    <property type="protein sequence ID" value="SDI33247.1"/>
    <property type="molecule type" value="Genomic_DNA"/>
</dbReference>
<dbReference type="InterPro" id="IPR050194">
    <property type="entry name" value="Glycosyltransferase_grp1"/>
</dbReference>
<reference evidence="3 4" key="1">
    <citation type="submission" date="2016-10" db="EMBL/GenBank/DDBJ databases">
        <authorList>
            <person name="de Groot N.N."/>
        </authorList>
    </citation>
    <scope>NUCLEOTIDE SEQUENCE [LARGE SCALE GENOMIC DNA]</scope>
    <source>
        <strain evidence="3 4">CGMCC 1.5058</strain>
    </source>
</reference>
<dbReference type="PANTHER" id="PTHR45947:SF3">
    <property type="entry name" value="SULFOQUINOVOSYL TRANSFERASE SQD2"/>
    <property type="match status" value="1"/>
</dbReference>
<feature type="domain" description="Glycosyl transferase family 1" evidence="1">
    <location>
        <begin position="221"/>
        <end position="381"/>
    </location>
</feature>
<evidence type="ECO:0000259" key="2">
    <source>
        <dbReference type="Pfam" id="PF13579"/>
    </source>
</evidence>
<sequence>MRILVVGQVFYPDHFRINDVVKELAKDHQVKMVTGLPDYDLGKVPKEFRLFRRRRENFHGAEVIRVPIISRRKGPVFRSLNYISYALMGSFYTFFLREKYDVVFSFQTSPITMFLPGLVYAKKNKVRSVLYTLDLWPESVKAMSIREGTFFFDLVHRMSSRIYKGADKVLVSSPSFMEYLKEKIGLSFDRMDYLPQYTDEIAEGEELLNSEEKDQKSVDVRLEKLRTFTFAGNIGFVQDLETIVEAASKIKGKPFQIHIVGSGSNEGAIRNLVRKKKVEEHFIFHGRKDQEEMDDIYKCTDVCLLTLRNDDFIGRTIPGKLQTYMAKGKAIAGAISYDSMDIIKESGAGYCVESGDALGLSQIMVKYINDADLVRSCGRRAFEYYENHFRKENFIQSLLKHLKGEEKNV</sequence>
<dbReference type="SUPFAM" id="SSF53756">
    <property type="entry name" value="UDP-Glycosyltransferase/glycogen phosphorylase"/>
    <property type="match status" value="1"/>
</dbReference>
<dbReference type="Pfam" id="PF13579">
    <property type="entry name" value="Glyco_trans_4_4"/>
    <property type="match status" value="1"/>
</dbReference>
<dbReference type="InterPro" id="IPR028098">
    <property type="entry name" value="Glyco_trans_4-like_N"/>
</dbReference>
<dbReference type="Gene3D" id="3.40.50.2000">
    <property type="entry name" value="Glycogen Phosphorylase B"/>
    <property type="match status" value="2"/>
</dbReference>
<feature type="domain" description="Glycosyltransferase subfamily 4-like N-terminal" evidence="2">
    <location>
        <begin position="16"/>
        <end position="195"/>
    </location>
</feature>
<dbReference type="AlphaFoldDB" id="A0A1G8JQF3"/>
<dbReference type="InterPro" id="IPR001296">
    <property type="entry name" value="Glyco_trans_1"/>
</dbReference>